<evidence type="ECO:0000256" key="1">
    <source>
        <dbReference type="SAM" id="Phobius"/>
    </source>
</evidence>
<organism evidence="2 3">
    <name type="scientific">Aminipila butyrica</name>
    <dbReference type="NCBI Taxonomy" id="433296"/>
    <lineage>
        <taxon>Bacteria</taxon>
        <taxon>Bacillati</taxon>
        <taxon>Bacillota</taxon>
        <taxon>Clostridia</taxon>
        <taxon>Peptostreptococcales</taxon>
        <taxon>Anaerovoracaceae</taxon>
        <taxon>Aminipila</taxon>
    </lineage>
</organism>
<evidence type="ECO:0008006" key="4">
    <source>
        <dbReference type="Google" id="ProtNLM"/>
    </source>
</evidence>
<evidence type="ECO:0000313" key="3">
    <source>
        <dbReference type="Proteomes" id="UP000466848"/>
    </source>
</evidence>
<proteinExistence type="predicted"/>
<dbReference type="RefSeq" id="WP_163067175.1">
    <property type="nucleotide sequence ID" value="NZ_CP048649.1"/>
</dbReference>
<feature type="transmembrane region" description="Helical" evidence="1">
    <location>
        <begin position="6"/>
        <end position="21"/>
    </location>
</feature>
<sequence>MEYGMHVGAIGLICTGSYLLCKREADYLRRGALRWLEEPVQSWGKRLRSRLESWDKQRKRQLVDKEIYEGISFLRNVISIDRGKQVSTDFILEQLAEREGVLQACYIRMLSLLRLNRRGAAQQVMADYLETPIGKEFAGLLLRWDEMDPMELSEVLLSHQRSIKEIRMTQQRRRDEIISDLLYFPVIINVVLIFINFIYVGYFINQKEILQMLF</sequence>
<feature type="transmembrane region" description="Helical" evidence="1">
    <location>
        <begin position="181"/>
        <end position="204"/>
    </location>
</feature>
<reference evidence="2 3" key="1">
    <citation type="submission" date="2020-02" db="EMBL/GenBank/DDBJ databases">
        <authorList>
            <person name="Kim Y.B."/>
            <person name="Roh S.W."/>
        </authorList>
    </citation>
    <scope>NUCLEOTIDE SEQUENCE [LARGE SCALE GENOMIC DNA]</scope>
    <source>
        <strain evidence="2 3">DSM 103574</strain>
    </source>
</reference>
<name>A0A858BXW2_9FIRM</name>
<dbReference type="KEGG" id="abut:Ami103574_11650"/>
<keyword evidence="1" id="KW-0472">Membrane</keyword>
<evidence type="ECO:0000313" key="2">
    <source>
        <dbReference type="EMBL" id="QIB69935.1"/>
    </source>
</evidence>
<keyword evidence="3" id="KW-1185">Reference proteome</keyword>
<protein>
    <recommendedName>
        <fullName evidence="4">Type II secretion system protein GspF domain-containing protein</fullName>
    </recommendedName>
</protein>
<dbReference type="EMBL" id="CP048649">
    <property type="protein sequence ID" value="QIB69935.1"/>
    <property type="molecule type" value="Genomic_DNA"/>
</dbReference>
<gene>
    <name evidence="2" type="ORF">Ami103574_11650</name>
</gene>
<keyword evidence="1" id="KW-0812">Transmembrane</keyword>
<keyword evidence="1" id="KW-1133">Transmembrane helix</keyword>
<dbReference type="AlphaFoldDB" id="A0A858BXW2"/>
<accession>A0A858BXW2</accession>
<dbReference type="Proteomes" id="UP000466848">
    <property type="component" value="Chromosome"/>
</dbReference>